<comment type="caution">
    <text evidence="8">The sequence shown here is derived from an EMBL/GenBank/DDBJ whole genome shotgun (WGS) entry which is preliminary data.</text>
</comment>
<sequence length="189" mass="21240">MAAAGLRHRSNSYGRNLRLLKGVSAIEGEDDELATMMSEPNSASPAEQNKWLFEVAWEVANKVGGIYTVIKTKAAETVLEYGEQYFLLGPYSEKFAKLEVEVIETPSNSAISDTIKQMRSHNLKVVYGRWLIEGYPKVILFDIGSAAHKLAEWKKELFEKCHIGIPNEDSEANDCLIFGFLTCWFISEV</sequence>
<dbReference type="OrthoDB" id="6335297at2759"/>
<evidence type="ECO:0000256" key="3">
    <source>
        <dbReference type="ARBA" id="ARBA00022676"/>
    </source>
</evidence>
<keyword evidence="9" id="KW-1185">Reference proteome</keyword>
<dbReference type="PANTHER" id="PTHR10176:SF3">
    <property type="entry name" value="GLYCOGEN [STARCH] SYNTHASE"/>
    <property type="match status" value="1"/>
</dbReference>
<comment type="pathway">
    <text evidence="1 7">Glycan biosynthesis; glycogen biosynthesis.</text>
</comment>
<dbReference type="GO" id="GO:0005978">
    <property type="term" value="P:glycogen biosynthetic process"/>
    <property type="evidence" value="ECO:0007669"/>
    <property type="project" value="UniProtKB-UniPathway"/>
</dbReference>
<dbReference type="Pfam" id="PF05693">
    <property type="entry name" value="Glycogen_syn"/>
    <property type="match status" value="1"/>
</dbReference>
<evidence type="ECO:0000256" key="7">
    <source>
        <dbReference type="RuleBase" id="RU363104"/>
    </source>
</evidence>
<dbReference type="GO" id="GO:0005737">
    <property type="term" value="C:cytoplasm"/>
    <property type="evidence" value="ECO:0007669"/>
    <property type="project" value="TreeGrafter"/>
</dbReference>
<dbReference type="InterPro" id="IPR008631">
    <property type="entry name" value="Glycogen_synth"/>
</dbReference>
<comment type="function">
    <text evidence="7">Transfers the glycosyl residue from UDP-Glc to the non-reducing end of alpha-1,4-glucan.</text>
</comment>
<keyword evidence="5 7" id="KW-0320">Glycogen biosynthesis</keyword>
<evidence type="ECO:0000256" key="2">
    <source>
        <dbReference type="ARBA" id="ARBA00010686"/>
    </source>
</evidence>
<evidence type="ECO:0000256" key="6">
    <source>
        <dbReference type="ARBA" id="ARBA00047345"/>
    </source>
</evidence>
<organism evidence="8 9">
    <name type="scientific">Bugula neritina</name>
    <name type="common">Brown bryozoan</name>
    <name type="synonym">Sertularia neritina</name>
    <dbReference type="NCBI Taxonomy" id="10212"/>
    <lineage>
        <taxon>Eukaryota</taxon>
        <taxon>Metazoa</taxon>
        <taxon>Spiralia</taxon>
        <taxon>Lophotrochozoa</taxon>
        <taxon>Bryozoa</taxon>
        <taxon>Gymnolaemata</taxon>
        <taxon>Cheilostomatida</taxon>
        <taxon>Flustrina</taxon>
        <taxon>Buguloidea</taxon>
        <taxon>Bugulidae</taxon>
        <taxon>Bugula</taxon>
    </lineage>
</organism>
<keyword evidence="3 7" id="KW-0328">Glycosyltransferase</keyword>
<evidence type="ECO:0000313" key="8">
    <source>
        <dbReference type="EMBL" id="KAF6020210.1"/>
    </source>
</evidence>
<dbReference type="AlphaFoldDB" id="A0A7J7J215"/>
<dbReference type="PANTHER" id="PTHR10176">
    <property type="entry name" value="GLYCOGEN SYNTHASE"/>
    <property type="match status" value="1"/>
</dbReference>
<gene>
    <name evidence="8" type="ORF">EB796_021487</name>
</gene>
<evidence type="ECO:0000256" key="5">
    <source>
        <dbReference type="ARBA" id="ARBA00023056"/>
    </source>
</evidence>
<proteinExistence type="inferred from homology"/>
<dbReference type="EC" id="2.4.1.11" evidence="7"/>
<dbReference type="Proteomes" id="UP000593567">
    <property type="component" value="Unassembled WGS sequence"/>
</dbReference>
<protein>
    <recommendedName>
        <fullName evidence="7">Glycogen [starch] synthase</fullName>
        <ecNumber evidence="7">2.4.1.11</ecNumber>
    </recommendedName>
</protein>
<dbReference type="EMBL" id="VXIV02003186">
    <property type="protein sequence ID" value="KAF6020210.1"/>
    <property type="molecule type" value="Genomic_DNA"/>
</dbReference>
<keyword evidence="4 7" id="KW-0808">Transferase</keyword>
<evidence type="ECO:0000256" key="1">
    <source>
        <dbReference type="ARBA" id="ARBA00004964"/>
    </source>
</evidence>
<comment type="similarity">
    <text evidence="2 7">Belongs to the glycosyltransferase 3 family.</text>
</comment>
<reference evidence="8" key="1">
    <citation type="submission" date="2020-06" db="EMBL/GenBank/DDBJ databases">
        <title>Draft genome of Bugula neritina, a colonial animal packing powerful symbionts and potential medicines.</title>
        <authorList>
            <person name="Rayko M."/>
        </authorList>
    </citation>
    <scope>NUCLEOTIDE SEQUENCE [LARGE SCALE GENOMIC DNA]</scope>
    <source>
        <strain evidence="8">Kwan_BN1</strain>
    </source>
</reference>
<evidence type="ECO:0000313" key="9">
    <source>
        <dbReference type="Proteomes" id="UP000593567"/>
    </source>
</evidence>
<dbReference type="UniPathway" id="UPA00164"/>
<dbReference type="Gene3D" id="3.40.50.2000">
    <property type="entry name" value="Glycogen Phosphorylase B"/>
    <property type="match status" value="1"/>
</dbReference>
<accession>A0A7J7J215</accession>
<dbReference type="GO" id="GO:0004373">
    <property type="term" value="F:alpha-1,4-glucan glucosyltransferase (UDP-glucose donor) activity"/>
    <property type="evidence" value="ECO:0007669"/>
    <property type="project" value="UniProtKB-EC"/>
</dbReference>
<comment type="catalytic activity">
    <reaction evidence="6">
        <text>[(1-&gt;4)-alpha-D-glucosyl](n) + UDP-alpha-D-glucose = [(1-&gt;4)-alpha-D-glucosyl](n+1) + UDP + H(+)</text>
        <dbReference type="Rhea" id="RHEA:18549"/>
        <dbReference type="Rhea" id="RHEA-COMP:9584"/>
        <dbReference type="Rhea" id="RHEA-COMP:9587"/>
        <dbReference type="ChEBI" id="CHEBI:15378"/>
        <dbReference type="ChEBI" id="CHEBI:15444"/>
        <dbReference type="ChEBI" id="CHEBI:58223"/>
        <dbReference type="ChEBI" id="CHEBI:58885"/>
        <dbReference type="EC" id="2.4.1.11"/>
    </reaction>
    <physiologicalReaction direction="left-to-right" evidence="6">
        <dbReference type="Rhea" id="RHEA:18550"/>
    </physiologicalReaction>
</comment>
<name>A0A7J7J215_BUGNE</name>
<evidence type="ECO:0000256" key="4">
    <source>
        <dbReference type="ARBA" id="ARBA00022679"/>
    </source>
</evidence>